<evidence type="ECO:0000313" key="8">
    <source>
        <dbReference type="Proteomes" id="UP001139308"/>
    </source>
</evidence>
<keyword evidence="3 5" id="KW-1133">Transmembrane helix</keyword>
<dbReference type="GO" id="GO:0046943">
    <property type="term" value="F:carboxylic acid transmembrane transporter activity"/>
    <property type="evidence" value="ECO:0007669"/>
    <property type="project" value="TreeGrafter"/>
</dbReference>
<evidence type="ECO:0000259" key="6">
    <source>
        <dbReference type="PROSITE" id="PS50850"/>
    </source>
</evidence>
<feature type="transmembrane region" description="Helical" evidence="5">
    <location>
        <begin position="146"/>
        <end position="165"/>
    </location>
</feature>
<evidence type="ECO:0000256" key="2">
    <source>
        <dbReference type="ARBA" id="ARBA00022692"/>
    </source>
</evidence>
<reference evidence="7" key="1">
    <citation type="submission" date="2022-01" db="EMBL/GenBank/DDBJ databases">
        <title>Genome sequence and assembly of Parabukholderia sp. RG36.</title>
        <authorList>
            <person name="Chhetri G."/>
        </authorList>
    </citation>
    <scope>NUCLEOTIDE SEQUENCE</scope>
    <source>
        <strain evidence="7">RG36</strain>
    </source>
</reference>
<feature type="domain" description="Major facilitator superfamily (MFS) profile" evidence="6">
    <location>
        <begin position="22"/>
        <end position="440"/>
    </location>
</feature>
<feature type="transmembrane region" description="Helical" evidence="5">
    <location>
        <begin position="347"/>
        <end position="370"/>
    </location>
</feature>
<dbReference type="CDD" id="cd17365">
    <property type="entry name" value="MFS_PcaK_like"/>
    <property type="match status" value="1"/>
</dbReference>
<evidence type="ECO:0000313" key="7">
    <source>
        <dbReference type="EMBL" id="MCG5073324.1"/>
    </source>
</evidence>
<dbReference type="InterPro" id="IPR020846">
    <property type="entry name" value="MFS_dom"/>
</dbReference>
<dbReference type="InterPro" id="IPR036259">
    <property type="entry name" value="MFS_trans_sf"/>
</dbReference>
<feature type="transmembrane region" description="Helical" evidence="5">
    <location>
        <begin position="21"/>
        <end position="48"/>
    </location>
</feature>
<feature type="transmembrane region" description="Helical" evidence="5">
    <location>
        <begin position="117"/>
        <end position="134"/>
    </location>
</feature>
<feature type="transmembrane region" description="Helical" evidence="5">
    <location>
        <begin position="254"/>
        <end position="276"/>
    </location>
</feature>
<evidence type="ECO:0000256" key="5">
    <source>
        <dbReference type="SAM" id="Phobius"/>
    </source>
</evidence>
<keyword evidence="2 5" id="KW-0812">Transmembrane</keyword>
<dbReference type="PANTHER" id="PTHR23508">
    <property type="entry name" value="CARBOXYLIC ACID TRANSPORTER PROTEIN HOMOLOG"/>
    <property type="match status" value="1"/>
</dbReference>
<feature type="transmembrane region" description="Helical" evidence="5">
    <location>
        <begin position="60"/>
        <end position="80"/>
    </location>
</feature>
<evidence type="ECO:0000256" key="4">
    <source>
        <dbReference type="ARBA" id="ARBA00023136"/>
    </source>
</evidence>
<dbReference type="GO" id="GO:0005886">
    <property type="term" value="C:plasma membrane"/>
    <property type="evidence" value="ECO:0007669"/>
    <property type="project" value="TreeGrafter"/>
</dbReference>
<dbReference type="Gene3D" id="1.20.1250.20">
    <property type="entry name" value="MFS general substrate transporter like domains"/>
    <property type="match status" value="1"/>
</dbReference>
<dbReference type="PROSITE" id="PS50850">
    <property type="entry name" value="MFS"/>
    <property type="match status" value="1"/>
</dbReference>
<dbReference type="InterPro" id="IPR005829">
    <property type="entry name" value="Sugar_transporter_CS"/>
</dbReference>
<dbReference type="EMBL" id="JAKLJA010000004">
    <property type="protein sequence ID" value="MCG5073324.1"/>
    <property type="molecule type" value="Genomic_DNA"/>
</dbReference>
<feature type="transmembrane region" description="Helical" evidence="5">
    <location>
        <begin position="177"/>
        <end position="196"/>
    </location>
</feature>
<feature type="transmembrane region" description="Helical" evidence="5">
    <location>
        <begin position="296"/>
        <end position="314"/>
    </location>
</feature>
<dbReference type="PANTHER" id="PTHR23508:SF10">
    <property type="entry name" value="CARBOXYLIC ACID TRANSPORTER PROTEIN HOMOLOG"/>
    <property type="match status" value="1"/>
</dbReference>
<sequence length="454" mass="48154">MKTINVQSFIDERPLKPFHAILFLLMFLTILLDGLDASAMGLIAPALLKQMQATKAELAPVLSASLIGIGIGAALGAPFADRIGRRLVLILSVALFGITTIWSAQSTTLHELMWSRFYTGIGLGAAIPLCATMMNEFLPSRMRSRAVNGMLFGYAVGGGICGPLARSVIPQHGWQGYLLVCGIAPLIVAVLLLFFLPESVRYLATAQKDSARIPKVLSRIDSTVDFSGVQFIADATAAAKKHKFSFVELFSKELAVPTLLLWVAYICSTVVLYVLLMWTPTIMSAEGRSLAETANVMMAFNWFSGIAILLGGILMDKFGSLRVISIYFAISAILAVVVGITGVHGNALLWMLVLTAMGNNGACSSMSTLATQMYPTSSRATGAAWVLAVGRFGGVAGTFLGATLIGLGWPLTTIVAAVALPTVVASIAIICIGFGIPSLRNRYDGVEAKAAFHG</sequence>
<dbReference type="Proteomes" id="UP001139308">
    <property type="component" value="Unassembled WGS sequence"/>
</dbReference>
<dbReference type="SUPFAM" id="SSF103473">
    <property type="entry name" value="MFS general substrate transporter"/>
    <property type="match status" value="1"/>
</dbReference>
<name>A0A9X1RQU8_9BURK</name>
<dbReference type="PROSITE" id="PS00216">
    <property type="entry name" value="SUGAR_TRANSPORT_1"/>
    <property type="match status" value="1"/>
</dbReference>
<accession>A0A9X1RQU8</accession>
<dbReference type="RefSeq" id="WP_238463062.1">
    <property type="nucleotide sequence ID" value="NZ_JAKLJA010000004.1"/>
</dbReference>
<keyword evidence="4 5" id="KW-0472">Membrane</keyword>
<proteinExistence type="predicted"/>
<feature type="transmembrane region" description="Helical" evidence="5">
    <location>
        <begin position="87"/>
        <end position="105"/>
    </location>
</feature>
<feature type="transmembrane region" description="Helical" evidence="5">
    <location>
        <begin position="321"/>
        <end position="341"/>
    </location>
</feature>
<dbReference type="Pfam" id="PF07690">
    <property type="entry name" value="MFS_1"/>
    <property type="match status" value="1"/>
</dbReference>
<comment type="subcellular location">
    <subcellularLocation>
        <location evidence="1">Membrane</location>
        <topology evidence="1">Multi-pass membrane protein</topology>
    </subcellularLocation>
</comment>
<evidence type="ECO:0000256" key="3">
    <source>
        <dbReference type="ARBA" id="ARBA00022989"/>
    </source>
</evidence>
<organism evidence="7 8">
    <name type="scientific">Paraburkholderia tagetis</name>
    <dbReference type="NCBI Taxonomy" id="2913261"/>
    <lineage>
        <taxon>Bacteria</taxon>
        <taxon>Pseudomonadati</taxon>
        <taxon>Pseudomonadota</taxon>
        <taxon>Betaproteobacteria</taxon>
        <taxon>Burkholderiales</taxon>
        <taxon>Burkholderiaceae</taxon>
        <taxon>Paraburkholderia</taxon>
    </lineage>
</organism>
<feature type="transmembrane region" description="Helical" evidence="5">
    <location>
        <begin position="382"/>
        <end position="408"/>
    </location>
</feature>
<protein>
    <submittedName>
        <fullName evidence="7">MFS transporter</fullName>
    </submittedName>
</protein>
<comment type="caution">
    <text evidence="7">The sequence shown here is derived from an EMBL/GenBank/DDBJ whole genome shotgun (WGS) entry which is preliminary data.</text>
</comment>
<gene>
    <name evidence="7" type="ORF">L5014_08090</name>
</gene>
<evidence type="ECO:0000256" key="1">
    <source>
        <dbReference type="ARBA" id="ARBA00004141"/>
    </source>
</evidence>
<keyword evidence="8" id="KW-1185">Reference proteome</keyword>
<feature type="transmembrane region" description="Helical" evidence="5">
    <location>
        <begin position="414"/>
        <end position="436"/>
    </location>
</feature>
<dbReference type="InterPro" id="IPR011701">
    <property type="entry name" value="MFS"/>
</dbReference>
<dbReference type="AlphaFoldDB" id="A0A9X1RQU8"/>